<dbReference type="Gene3D" id="3.40.190.10">
    <property type="entry name" value="Periplasmic binding protein-like II"/>
    <property type="match status" value="1"/>
</dbReference>
<dbReference type="Proteomes" id="UP000320876">
    <property type="component" value="Unassembled WGS sequence"/>
</dbReference>
<dbReference type="OrthoDB" id="9046151at2"/>
<evidence type="ECO:0000256" key="1">
    <source>
        <dbReference type="ARBA" id="ARBA00004193"/>
    </source>
</evidence>
<comment type="subcellular location">
    <subcellularLocation>
        <location evidence="1">Cell membrane</location>
        <topology evidence="1">Lipid-anchor</topology>
    </subcellularLocation>
</comment>
<dbReference type="CDD" id="cd08504">
    <property type="entry name" value="PBP2_OppA"/>
    <property type="match status" value="1"/>
</dbReference>
<dbReference type="Pfam" id="PF00496">
    <property type="entry name" value="SBP_bac_5"/>
    <property type="match status" value="1"/>
</dbReference>
<evidence type="ECO:0000256" key="3">
    <source>
        <dbReference type="ARBA" id="ARBA00022448"/>
    </source>
</evidence>
<dbReference type="GO" id="GO:0030288">
    <property type="term" value="C:outer membrane-bounded periplasmic space"/>
    <property type="evidence" value="ECO:0007669"/>
    <property type="project" value="UniProtKB-ARBA"/>
</dbReference>
<feature type="coiled-coil region" evidence="5">
    <location>
        <begin position="486"/>
        <end position="513"/>
    </location>
</feature>
<dbReference type="PIRSF" id="PIRSF002741">
    <property type="entry name" value="MppA"/>
    <property type="match status" value="1"/>
</dbReference>
<keyword evidence="4" id="KW-0732">Signal</keyword>
<evidence type="ECO:0000256" key="2">
    <source>
        <dbReference type="ARBA" id="ARBA00005695"/>
    </source>
</evidence>
<evidence type="ECO:0000256" key="4">
    <source>
        <dbReference type="ARBA" id="ARBA00022729"/>
    </source>
</evidence>
<organism evidence="7 8">
    <name type="scientific">Amycolatopsis cihanbeyliensis</name>
    <dbReference type="NCBI Taxonomy" id="1128664"/>
    <lineage>
        <taxon>Bacteria</taxon>
        <taxon>Bacillati</taxon>
        <taxon>Actinomycetota</taxon>
        <taxon>Actinomycetes</taxon>
        <taxon>Pseudonocardiales</taxon>
        <taxon>Pseudonocardiaceae</taxon>
        <taxon>Amycolatopsis</taxon>
    </lineage>
</organism>
<dbReference type="InterPro" id="IPR039424">
    <property type="entry name" value="SBP_5"/>
</dbReference>
<dbReference type="PANTHER" id="PTHR30290:SF10">
    <property type="entry name" value="PERIPLASMIC OLIGOPEPTIDE-BINDING PROTEIN-RELATED"/>
    <property type="match status" value="1"/>
</dbReference>
<name>A0A542DM64_AMYCI</name>
<dbReference type="FunFam" id="3.90.76.10:FF:000001">
    <property type="entry name" value="Oligopeptide ABC transporter substrate-binding protein"/>
    <property type="match status" value="1"/>
</dbReference>
<comment type="caution">
    <text evidence="7">The sequence shown here is derived from an EMBL/GenBank/DDBJ whole genome shotgun (WGS) entry which is preliminary data.</text>
</comment>
<evidence type="ECO:0000313" key="7">
    <source>
        <dbReference type="EMBL" id="TQJ04074.1"/>
    </source>
</evidence>
<evidence type="ECO:0000259" key="6">
    <source>
        <dbReference type="Pfam" id="PF00496"/>
    </source>
</evidence>
<dbReference type="InterPro" id="IPR030678">
    <property type="entry name" value="Peptide/Ni-bd"/>
</dbReference>
<gene>
    <name evidence="7" type="ORF">FB471_3855</name>
</gene>
<reference evidence="7 8" key="1">
    <citation type="submission" date="2019-06" db="EMBL/GenBank/DDBJ databases">
        <title>Sequencing the genomes of 1000 actinobacteria strains.</title>
        <authorList>
            <person name="Klenk H.-P."/>
        </authorList>
    </citation>
    <scope>NUCLEOTIDE SEQUENCE [LARGE SCALE GENOMIC DNA]</scope>
    <source>
        <strain evidence="7 8">DSM 45679</strain>
    </source>
</reference>
<sequence length="561" mass="62932">MDERIPAEVRHAFRKASLTRRGFLRMSGGAVAGAAVLGTTGCGIFGGEESGQGGGKTLLRRLSTEVRYFDSALATDERSFEILLNGMDGLYRLGPDDQPQPAVAETHEVSEDELTYTFTLREGVKWSNGDTVTSQDFKFAWLRALDPDTASEYAYIIGDVVKGATEFNSGEGSRDQVAIETPDERTLKVTLVNPTPYFLSLTAFTTYFPQNEAYVREQGEQYAAGPRNILYNGPFVMQSYDPAAGGTMVRNDQYWDRDNVAIERIEYKLVKELNTALQLYESDQLHLTEISGDQVARFKDDPEFWRYVAFTHFFGVMNQEDPVMANKNIRKAMMIGFDRNKLTGQVLQDGSEPAFAFVPPGMAGPEGQTFREAGGNTMLPQDPGQAKQFWDRGVQELGRTPQITLLTQDSSTARDIITFVQQQYREHLGIEAEIDITTFENALDRAERRDYQISFASGWGADYGDPMTFLAYFLTNSGSNRTGFSNARYDQLVKDAQAEADEAKRMRMMLEAEKILFDEAVLAPEYFEAVVGLKKPFLKDFTKHPYGPDPDWKYASLEGDQ</sequence>
<protein>
    <submittedName>
        <fullName evidence="7">Oligopeptide transport system substrate-binding protein</fullName>
    </submittedName>
</protein>
<dbReference type="RefSeq" id="WP_141999803.1">
    <property type="nucleotide sequence ID" value="NZ_VFML01000001.1"/>
</dbReference>
<accession>A0A542DM64</accession>
<keyword evidence="3" id="KW-0813">Transport</keyword>
<dbReference type="GO" id="GO:0043190">
    <property type="term" value="C:ATP-binding cassette (ABC) transporter complex"/>
    <property type="evidence" value="ECO:0007669"/>
    <property type="project" value="InterPro"/>
</dbReference>
<evidence type="ECO:0000256" key="5">
    <source>
        <dbReference type="SAM" id="Coils"/>
    </source>
</evidence>
<dbReference type="InterPro" id="IPR000914">
    <property type="entry name" value="SBP_5_dom"/>
</dbReference>
<feature type="domain" description="Solute-binding protein family 5" evidence="6">
    <location>
        <begin position="98"/>
        <end position="480"/>
    </location>
</feature>
<keyword evidence="8" id="KW-1185">Reference proteome</keyword>
<dbReference type="GO" id="GO:1904680">
    <property type="term" value="F:peptide transmembrane transporter activity"/>
    <property type="evidence" value="ECO:0007669"/>
    <property type="project" value="TreeGrafter"/>
</dbReference>
<dbReference type="AlphaFoldDB" id="A0A542DM64"/>
<dbReference type="InterPro" id="IPR023765">
    <property type="entry name" value="SBP_5_CS"/>
</dbReference>
<dbReference type="Gene3D" id="3.10.105.10">
    <property type="entry name" value="Dipeptide-binding Protein, Domain 3"/>
    <property type="match status" value="1"/>
</dbReference>
<dbReference type="EMBL" id="VFML01000001">
    <property type="protein sequence ID" value="TQJ04074.1"/>
    <property type="molecule type" value="Genomic_DNA"/>
</dbReference>
<keyword evidence="5" id="KW-0175">Coiled coil</keyword>
<dbReference type="SUPFAM" id="SSF53850">
    <property type="entry name" value="Periplasmic binding protein-like II"/>
    <property type="match status" value="1"/>
</dbReference>
<dbReference type="PROSITE" id="PS01040">
    <property type="entry name" value="SBP_BACTERIAL_5"/>
    <property type="match status" value="1"/>
</dbReference>
<evidence type="ECO:0000313" key="8">
    <source>
        <dbReference type="Proteomes" id="UP000320876"/>
    </source>
</evidence>
<proteinExistence type="inferred from homology"/>
<dbReference type="FunFam" id="3.10.105.10:FF:000001">
    <property type="entry name" value="Oligopeptide ABC transporter, oligopeptide-binding protein"/>
    <property type="match status" value="1"/>
</dbReference>
<dbReference type="GO" id="GO:0015833">
    <property type="term" value="P:peptide transport"/>
    <property type="evidence" value="ECO:0007669"/>
    <property type="project" value="TreeGrafter"/>
</dbReference>
<comment type="similarity">
    <text evidence="2">Belongs to the bacterial solute-binding protein 5 family.</text>
</comment>
<dbReference type="Gene3D" id="3.90.76.10">
    <property type="entry name" value="Dipeptide-binding Protein, Domain 1"/>
    <property type="match status" value="1"/>
</dbReference>
<dbReference type="PANTHER" id="PTHR30290">
    <property type="entry name" value="PERIPLASMIC BINDING COMPONENT OF ABC TRANSPORTER"/>
    <property type="match status" value="1"/>
</dbReference>